<sequence length="238" mass="26737">MPNPYFQFKQFTVYHDLCAMKVGIDGVLLGAWAPVDCSTERVLDIGTGSGLIALMLAQRSNAIIDAVDLDVGAVRQAEINVAASDWNSRIMVHHQSLQDFADKFKPVYDLIVSNPPYFRSSLKAPDEARNRARHADTLTHEELLKYASGLLKTTGRICVILPVTEGLQCIKSAEKFNLYCYQCVYVYPKPDSEAKRVLLEFGFTTRETQLSSIEIETAERHQYSAAFTTLAKDFYLKL</sequence>
<dbReference type="InterPro" id="IPR007848">
    <property type="entry name" value="Small_mtfrase_dom"/>
</dbReference>
<evidence type="ECO:0000256" key="3">
    <source>
        <dbReference type="ARBA" id="ARBA00022679"/>
    </source>
</evidence>
<proteinExistence type="inferred from homology"/>
<keyword evidence="5" id="KW-0819">tRNA processing</keyword>
<evidence type="ECO:0000313" key="7">
    <source>
        <dbReference type="EMBL" id="MPL84258.1"/>
    </source>
</evidence>
<dbReference type="InterPro" id="IPR022882">
    <property type="entry name" value="tRNA_adenine-N6_MeTrfase"/>
</dbReference>
<dbReference type="GO" id="GO:0008033">
    <property type="term" value="P:tRNA processing"/>
    <property type="evidence" value="ECO:0007669"/>
    <property type="project" value="UniProtKB-KW"/>
</dbReference>
<dbReference type="PRINTS" id="PR00507">
    <property type="entry name" value="N12N6MTFRASE"/>
</dbReference>
<dbReference type="PROSITE" id="PS00092">
    <property type="entry name" value="N6_MTASE"/>
    <property type="match status" value="1"/>
</dbReference>
<dbReference type="InterPro" id="IPR002052">
    <property type="entry name" value="DNA_methylase_N6_adenine_CS"/>
</dbReference>
<dbReference type="SUPFAM" id="SSF53335">
    <property type="entry name" value="S-adenosyl-L-methionine-dependent methyltransferases"/>
    <property type="match status" value="1"/>
</dbReference>
<feature type="domain" description="Methyltransferase small" evidence="6">
    <location>
        <begin position="39"/>
        <end position="160"/>
    </location>
</feature>
<keyword evidence="3 7" id="KW-0808">Transferase</keyword>
<dbReference type="EMBL" id="VSSQ01000187">
    <property type="protein sequence ID" value="MPL84258.1"/>
    <property type="molecule type" value="Genomic_DNA"/>
</dbReference>
<dbReference type="InterPro" id="IPR050210">
    <property type="entry name" value="tRNA_Adenine-N(6)_MTase"/>
</dbReference>
<evidence type="ECO:0000256" key="2">
    <source>
        <dbReference type="ARBA" id="ARBA00022603"/>
    </source>
</evidence>
<dbReference type="EC" id="2.1.1.223" evidence="7"/>
<dbReference type="CDD" id="cd02440">
    <property type="entry name" value="AdoMet_MTases"/>
    <property type="match status" value="1"/>
</dbReference>
<dbReference type="AlphaFoldDB" id="A0A644UYU9"/>
<evidence type="ECO:0000259" key="6">
    <source>
        <dbReference type="Pfam" id="PF05175"/>
    </source>
</evidence>
<dbReference type="HAMAP" id="MF_01872">
    <property type="entry name" value="tRNA_methyltr_YfiC"/>
    <property type="match status" value="1"/>
</dbReference>
<gene>
    <name evidence="7" type="primary">yfiC_10</name>
    <name evidence="7" type="ORF">SDC9_30222</name>
</gene>
<dbReference type="Pfam" id="PF05175">
    <property type="entry name" value="MTS"/>
    <property type="match status" value="1"/>
</dbReference>
<protein>
    <submittedName>
        <fullName evidence="7">tRNA1(Val) (Adenine(37)-N6)-methyltransferase</fullName>
        <ecNumber evidence="7">2.1.1.223</ecNumber>
    </submittedName>
</protein>
<reference evidence="7" key="1">
    <citation type="submission" date="2019-08" db="EMBL/GenBank/DDBJ databases">
        <authorList>
            <person name="Kucharzyk K."/>
            <person name="Murdoch R.W."/>
            <person name="Higgins S."/>
            <person name="Loffler F."/>
        </authorList>
    </citation>
    <scope>NUCLEOTIDE SEQUENCE</scope>
</reference>
<evidence type="ECO:0000256" key="4">
    <source>
        <dbReference type="ARBA" id="ARBA00022691"/>
    </source>
</evidence>
<dbReference type="PANTHER" id="PTHR47739:SF1">
    <property type="entry name" value="TRNA1(VAL) (ADENINE(37)-N6)-METHYLTRANSFERASE"/>
    <property type="match status" value="1"/>
</dbReference>
<keyword evidence="2 7" id="KW-0489">Methyltransferase</keyword>
<keyword evidence="4" id="KW-0949">S-adenosyl-L-methionine</keyword>
<accession>A0A644UYU9</accession>
<keyword evidence="1" id="KW-0963">Cytoplasm</keyword>
<dbReference type="GO" id="GO:0032259">
    <property type="term" value="P:methylation"/>
    <property type="evidence" value="ECO:0007669"/>
    <property type="project" value="UniProtKB-KW"/>
</dbReference>
<dbReference type="InterPro" id="IPR029063">
    <property type="entry name" value="SAM-dependent_MTases_sf"/>
</dbReference>
<comment type="caution">
    <text evidence="7">The sequence shown here is derived from an EMBL/GenBank/DDBJ whole genome shotgun (WGS) entry which is preliminary data.</text>
</comment>
<dbReference type="GO" id="GO:0003676">
    <property type="term" value="F:nucleic acid binding"/>
    <property type="evidence" value="ECO:0007669"/>
    <property type="project" value="InterPro"/>
</dbReference>
<name>A0A644UYU9_9ZZZZ</name>
<dbReference type="PANTHER" id="PTHR47739">
    <property type="entry name" value="TRNA1(VAL) (ADENINE(37)-N6)-METHYLTRANSFERASE"/>
    <property type="match status" value="1"/>
</dbReference>
<organism evidence="7">
    <name type="scientific">bioreactor metagenome</name>
    <dbReference type="NCBI Taxonomy" id="1076179"/>
    <lineage>
        <taxon>unclassified sequences</taxon>
        <taxon>metagenomes</taxon>
        <taxon>ecological metagenomes</taxon>
    </lineage>
</organism>
<evidence type="ECO:0000256" key="5">
    <source>
        <dbReference type="ARBA" id="ARBA00022694"/>
    </source>
</evidence>
<dbReference type="GO" id="GO:0016430">
    <property type="term" value="F:tRNA (adenine-N6)-methyltransferase activity"/>
    <property type="evidence" value="ECO:0007669"/>
    <property type="project" value="InterPro"/>
</dbReference>
<dbReference type="Gene3D" id="3.40.50.150">
    <property type="entry name" value="Vaccinia Virus protein VP39"/>
    <property type="match status" value="1"/>
</dbReference>
<evidence type="ECO:0000256" key="1">
    <source>
        <dbReference type="ARBA" id="ARBA00022490"/>
    </source>
</evidence>